<dbReference type="GeneID" id="63702804"/>
<name>A0A017SCB1_ASPRC</name>
<proteinExistence type="predicted"/>
<feature type="transmembrane region" description="Helical" evidence="1">
    <location>
        <begin position="58"/>
        <end position="78"/>
    </location>
</feature>
<keyword evidence="1" id="KW-0812">Transmembrane</keyword>
<protein>
    <submittedName>
        <fullName evidence="2">Uncharacterized protein</fullName>
    </submittedName>
</protein>
<sequence>MYSIAKRCEEKSSNKYLTWAITFHHINAFFILPGCNEYMATRQHSQQRRKTVTTTNRLLELLLGAELVSVTALLLTAVGSTRGETGLVVGQVSNQFQDMKIPGIRKSFRWSEGGNVRSTCGRWTFRSCTWRREP</sequence>
<keyword evidence="3" id="KW-1185">Reference proteome</keyword>
<evidence type="ECO:0000313" key="3">
    <source>
        <dbReference type="Proteomes" id="UP000019804"/>
    </source>
</evidence>
<accession>A0A017SCB1</accession>
<gene>
    <name evidence="2" type="ORF">EURHEDRAFT_90503</name>
</gene>
<dbReference type="EMBL" id="KK088426">
    <property type="protein sequence ID" value="EYE94431.1"/>
    <property type="molecule type" value="Genomic_DNA"/>
</dbReference>
<keyword evidence="1" id="KW-1133">Transmembrane helix</keyword>
<evidence type="ECO:0000313" key="2">
    <source>
        <dbReference type="EMBL" id="EYE94431.1"/>
    </source>
</evidence>
<organism evidence="2 3">
    <name type="scientific">Aspergillus ruber (strain CBS 135680)</name>
    <dbReference type="NCBI Taxonomy" id="1388766"/>
    <lineage>
        <taxon>Eukaryota</taxon>
        <taxon>Fungi</taxon>
        <taxon>Dikarya</taxon>
        <taxon>Ascomycota</taxon>
        <taxon>Pezizomycotina</taxon>
        <taxon>Eurotiomycetes</taxon>
        <taxon>Eurotiomycetidae</taxon>
        <taxon>Eurotiales</taxon>
        <taxon>Aspergillaceae</taxon>
        <taxon>Aspergillus</taxon>
        <taxon>Aspergillus subgen. Aspergillus</taxon>
    </lineage>
</organism>
<reference evidence="3" key="1">
    <citation type="journal article" date="2014" name="Nat. Commun.">
        <title>Genomic adaptations of the halophilic Dead Sea filamentous fungus Eurotium rubrum.</title>
        <authorList>
            <person name="Kis-Papo T."/>
            <person name="Weig A.R."/>
            <person name="Riley R."/>
            <person name="Persoh D."/>
            <person name="Salamov A."/>
            <person name="Sun H."/>
            <person name="Lipzen A."/>
            <person name="Wasser S.P."/>
            <person name="Rambold G."/>
            <person name="Grigoriev I.V."/>
            <person name="Nevo E."/>
        </authorList>
    </citation>
    <scope>NUCLEOTIDE SEQUENCE [LARGE SCALE GENOMIC DNA]</scope>
    <source>
        <strain evidence="3">CBS 135680</strain>
    </source>
</reference>
<dbReference type="Proteomes" id="UP000019804">
    <property type="component" value="Unassembled WGS sequence"/>
</dbReference>
<keyword evidence="1" id="KW-0472">Membrane</keyword>
<evidence type="ECO:0000256" key="1">
    <source>
        <dbReference type="SAM" id="Phobius"/>
    </source>
</evidence>
<dbReference type="AlphaFoldDB" id="A0A017SCB1"/>
<dbReference type="HOGENOM" id="CLU_1895749_0_0_1"/>
<dbReference type="RefSeq" id="XP_040638119.1">
    <property type="nucleotide sequence ID" value="XM_040787680.1"/>
</dbReference>